<dbReference type="EMBL" id="WEZZ01006209">
    <property type="protein sequence ID" value="NXP58828.1"/>
    <property type="molecule type" value="Genomic_DNA"/>
</dbReference>
<dbReference type="Pfam" id="PF00201">
    <property type="entry name" value="UDPGT"/>
    <property type="match status" value="1"/>
</dbReference>
<keyword evidence="3" id="KW-1185">Reference proteome</keyword>
<dbReference type="Proteomes" id="UP000614263">
    <property type="component" value="Unassembled WGS sequence"/>
</dbReference>
<evidence type="ECO:0000256" key="1">
    <source>
        <dbReference type="ARBA" id="ARBA00022679"/>
    </source>
</evidence>
<evidence type="ECO:0000313" key="2">
    <source>
        <dbReference type="EMBL" id="NXP58828.1"/>
    </source>
</evidence>
<feature type="non-terminal residue" evidence="2">
    <location>
        <position position="1"/>
    </location>
</feature>
<name>A0A852AF08_9CORV</name>
<dbReference type="InterPro" id="IPR002213">
    <property type="entry name" value="UDP_glucos_trans"/>
</dbReference>
<keyword evidence="1 2" id="KW-0808">Transferase</keyword>
<evidence type="ECO:0000313" key="3">
    <source>
        <dbReference type="Proteomes" id="UP000614263"/>
    </source>
</evidence>
<gene>
    <name evidence="2" type="primary">Ugt1a6_1</name>
    <name evidence="2" type="ORF">CHLCYA_R14362</name>
</gene>
<organism evidence="2 3">
    <name type="scientific">Chloropsis cyanopogon</name>
    <dbReference type="NCBI Taxonomy" id="1218682"/>
    <lineage>
        <taxon>Eukaryota</taxon>
        <taxon>Metazoa</taxon>
        <taxon>Chordata</taxon>
        <taxon>Craniata</taxon>
        <taxon>Vertebrata</taxon>
        <taxon>Euteleostomi</taxon>
        <taxon>Archelosauria</taxon>
        <taxon>Archosauria</taxon>
        <taxon>Dinosauria</taxon>
        <taxon>Saurischia</taxon>
        <taxon>Theropoda</taxon>
        <taxon>Coelurosauria</taxon>
        <taxon>Aves</taxon>
        <taxon>Neognathae</taxon>
        <taxon>Neoaves</taxon>
        <taxon>Telluraves</taxon>
        <taxon>Australaves</taxon>
        <taxon>Passeriformes</taxon>
        <taxon>Corvoidea</taxon>
        <taxon>Irenidae</taxon>
        <taxon>Chloropsis</taxon>
    </lineage>
</organism>
<reference evidence="2" key="1">
    <citation type="submission" date="2019-10" db="EMBL/GenBank/DDBJ databases">
        <title>Bird 10,000 Genomes (B10K) Project - Family phase.</title>
        <authorList>
            <person name="Zhang G."/>
        </authorList>
    </citation>
    <scope>NUCLEOTIDE SEQUENCE</scope>
    <source>
        <strain evidence="2">B10K-DU-002-57</strain>
        <tissue evidence="2">Muscle</tissue>
    </source>
</reference>
<dbReference type="AlphaFoldDB" id="A0A852AF08"/>
<dbReference type="GO" id="GO:0008194">
    <property type="term" value="F:UDP-glycosyltransferase activity"/>
    <property type="evidence" value="ECO:0007669"/>
    <property type="project" value="InterPro"/>
</dbReference>
<feature type="non-terminal residue" evidence="2">
    <location>
        <position position="74"/>
    </location>
</feature>
<accession>A0A852AF08</accession>
<comment type="caution">
    <text evidence="2">The sequence shown here is derived from an EMBL/GenBank/DDBJ whole genome shotgun (WGS) entry which is preliminary data.</text>
</comment>
<sequence length="74" mass="8406">PVPAVLGQWWKLLVVPMDESYWLSLRSLLVALSQKGHQIVTMAPEANSSVEASTYYTLKWYPVPLCRDELRACV</sequence>
<proteinExistence type="predicted"/>
<protein>
    <submittedName>
        <fullName evidence="2">UD16 glucuronosyltransferase</fullName>
    </submittedName>
</protein>